<keyword evidence="15" id="KW-1185">Reference proteome</keyword>
<evidence type="ECO:0000256" key="11">
    <source>
        <dbReference type="SAM" id="SignalP"/>
    </source>
</evidence>
<evidence type="ECO:0000256" key="1">
    <source>
        <dbReference type="ARBA" id="ARBA00000971"/>
    </source>
</evidence>
<keyword evidence="3 11" id="KW-0732">Signal</keyword>
<evidence type="ECO:0000256" key="2">
    <source>
        <dbReference type="ARBA" id="ARBA00013194"/>
    </source>
</evidence>
<organism evidence="14 15">
    <name type="scientific">Ridgeia piscesae</name>
    <name type="common">Tubeworm</name>
    <dbReference type="NCBI Taxonomy" id="27915"/>
    <lineage>
        <taxon>Eukaryota</taxon>
        <taxon>Metazoa</taxon>
        <taxon>Spiralia</taxon>
        <taxon>Lophotrochozoa</taxon>
        <taxon>Annelida</taxon>
        <taxon>Polychaeta</taxon>
        <taxon>Sedentaria</taxon>
        <taxon>Canalipalpata</taxon>
        <taxon>Sabellida</taxon>
        <taxon>Siboglinidae</taxon>
        <taxon>Ridgeia</taxon>
    </lineage>
</organism>
<evidence type="ECO:0000256" key="6">
    <source>
        <dbReference type="ARBA" id="ARBA00022837"/>
    </source>
</evidence>
<dbReference type="PROSITE" id="PS50059">
    <property type="entry name" value="FKBP_PPIASE"/>
    <property type="match status" value="1"/>
</dbReference>
<gene>
    <name evidence="14" type="ORF">NP493_521g01085</name>
</gene>
<keyword evidence="8" id="KW-0325">Glycoprotein</keyword>
<dbReference type="GO" id="GO:0005783">
    <property type="term" value="C:endoplasmic reticulum"/>
    <property type="evidence" value="ECO:0007669"/>
    <property type="project" value="UniProtKB-ARBA"/>
</dbReference>
<evidence type="ECO:0000256" key="8">
    <source>
        <dbReference type="ARBA" id="ARBA00023180"/>
    </source>
</evidence>
<dbReference type="InterPro" id="IPR046357">
    <property type="entry name" value="PPIase_dom_sf"/>
</dbReference>
<evidence type="ECO:0000256" key="7">
    <source>
        <dbReference type="ARBA" id="ARBA00023110"/>
    </source>
</evidence>
<protein>
    <recommendedName>
        <fullName evidence="2 10">peptidylprolyl isomerase</fullName>
        <ecNumber evidence="2 10">5.2.1.8</ecNumber>
    </recommendedName>
</protein>
<evidence type="ECO:0000256" key="9">
    <source>
        <dbReference type="ARBA" id="ARBA00023235"/>
    </source>
</evidence>
<evidence type="ECO:0000256" key="3">
    <source>
        <dbReference type="ARBA" id="ARBA00022729"/>
    </source>
</evidence>
<name>A0AAD9KWJ2_RIDPI</name>
<dbReference type="InterPro" id="IPR018247">
    <property type="entry name" value="EF_Hand_1_Ca_BS"/>
</dbReference>
<dbReference type="InterPro" id="IPR001179">
    <property type="entry name" value="PPIase_FKBP_dom"/>
</dbReference>
<dbReference type="PANTHER" id="PTHR46222">
    <property type="entry name" value="PEPTIDYL-PROLYL CIS-TRANS ISOMERASE FKBP7/14"/>
    <property type="match status" value="1"/>
</dbReference>
<keyword evidence="7 10" id="KW-0697">Rotamase</keyword>
<reference evidence="14" key="1">
    <citation type="journal article" date="2023" name="Mol. Biol. Evol.">
        <title>Third-Generation Sequencing Reveals the Adaptive Role of the Epigenome in Three Deep-Sea Polychaetes.</title>
        <authorList>
            <person name="Perez M."/>
            <person name="Aroh O."/>
            <person name="Sun Y."/>
            <person name="Lan Y."/>
            <person name="Juniper S.K."/>
            <person name="Young C.R."/>
            <person name="Angers B."/>
            <person name="Qian P.Y."/>
        </authorList>
    </citation>
    <scope>NUCLEOTIDE SEQUENCE</scope>
    <source>
        <strain evidence="14">R07B-5</strain>
    </source>
</reference>
<dbReference type="InterPro" id="IPR002048">
    <property type="entry name" value="EF_hand_dom"/>
</dbReference>
<feature type="domain" description="EF-hand" evidence="13">
    <location>
        <begin position="141"/>
        <end position="176"/>
    </location>
</feature>
<accession>A0AAD9KWJ2</accession>
<feature type="signal peptide" evidence="11">
    <location>
        <begin position="1"/>
        <end position="19"/>
    </location>
</feature>
<proteinExistence type="predicted"/>
<dbReference type="GO" id="GO:0005509">
    <property type="term" value="F:calcium ion binding"/>
    <property type="evidence" value="ECO:0007669"/>
    <property type="project" value="InterPro"/>
</dbReference>
<dbReference type="InterPro" id="IPR052273">
    <property type="entry name" value="PPIase_FKBP"/>
</dbReference>
<dbReference type="Gene3D" id="1.10.238.10">
    <property type="entry name" value="EF-hand"/>
    <property type="match status" value="1"/>
</dbReference>
<comment type="caution">
    <text evidence="14">The sequence shown here is derived from an EMBL/GenBank/DDBJ whole genome shotgun (WGS) entry which is preliminary data.</text>
</comment>
<dbReference type="EMBL" id="JAODUO010000521">
    <property type="protein sequence ID" value="KAK2178969.1"/>
    <property type="molecule type" value="Genomic_DNA"/>
</dbReference>
<dbReference type="Pfam" id="PF00254">
    <property type="entry name" value="FKBP_C"/>
    <property type="match status" value="1"/>
</dbReference>
<keyword evidence="6" id="KW-0106">Calcium</keyword>
<evidence type="ECO:0000256" key="10">
    <source>
        <dbReference type="PROSITE-ProRule" id="PRU00277"/>
    </source>
</evidence>
<dbReference type="InterPro" id="IPR011992">
    <property type="entry name" value="EF-hand-dom_pair"/>
</dbReference>
<evidence type="ECO:0000313" key="14">
    <source>
        <dbReference type="EMBL" id="KAK2178969.1"/>
    </source>
</evidence>
<dbReference type="SUPFAM" id="SSF54534">
    <property type="entry name" value="FKBP-like"/>
    <property type="match status" value="1"/>
</dbReference>
<keyword evidence="5" id="KW-0256">Endoplasmic reticulum</keyword>
<dbReference type="PROSITE" id="PS50222">
    <property type="entry name" value="EF_HAND_2"/>
    <property type="match status" value="2"/>
</dbReference>
<dbReference type="PANTHER" id="PTHR46222:SF3">
    <property type="entry name" value="PEPTIDYLPROLYL ISOMERASE"/>
    <property type="match status" value="1"/>
</dbReference>
<keyword evidence="4" id="KW-0677">Repeat</keyword>
<sequence length="218" mass="24022">MRARGFIYTFACILLVVAADDERDEANKLQVEVLSGQTDDCQKAANGDQLSIQYTGTLADSGKKFDSSFDHGKPFKFKLGKGQVIKGWEEGILGMCVGEKRTLTIPPSLAYGDKGVGDIIPAHATLKFDVELIDIEDGPGDADEPSPNIFKEIDANKDKLLSQDEISEFIRKQEEGSDQPVDDDAHNKMIADIFKQEDADKDGFISYDEFSGPKHDEL</sequence>
<dbReference type="EC" id="5.2.1.8" evidence="2 10"/>
<feature type="domain" description="PPIase FKBP-type" evidence="12">
    <location>
        <begin position="47"/>
        <end position="136"/>
    </location>
</feature>
<dbReference type="GO" id="GO:0003755">
    <property type="term" value="F:peptidyl-prolyl cis-trans isomerase activity"/>
    <property type="evidence" value="ECO:0007669"/>
    <property type="project" value="UniProtKB-KW"/>
</dbReference>
<dbReference type="AlphaFoldDB" id="A0AAD9KWJ2"/>
<keyword evidence="9 10" id="KW-0413">Isomerase</keyword>
<evidence type="ECO:0000256" key="4">
    <source>
        <dbReference type="ARBA" id="ARBA00022737"/>
    </source>
</evidence>
<feature type="chain" id="PRO_5042248077" description="peptidylprolyl isomerase" evidence="11">
    <location>
        <begin position="20"/>
        <end position="218"/>
    </location>
</feature>
<evidence type="ECO:0000313" key="15">
    <source>
        <dbReference type="Proteomes" id="UP001209878"/>
    </source>
</evidence>
<comment type="catalytic activity">
    <reaction evidence="1 10">
        <text>[protein]-peptidylproline (omega=180) = [protein]-peptidylproline (omega=0)</text>
        <dbReference type="Rhea" id="RHEA:16237"/>
        <dbReference type="Rhea" id="RHEA-COMP:10747"/>
        <dbReference type="Rhea" id="RHEA-COMP:10748"/>
        <dbReference type="ChEBI" id="CHEBI:83833"/>
        <dbReference type="ChEBI" id="CHEBI:83834"/>
        <dbReference type="EC" id="5.2.1.8"/>
    </reaction>
</comment>
<feature type="domain" description="EF-hand" evidence="13">
    <location>
        <begin position="185"/>
        <end position="218"/>
    </location>
</feature>
<evidence type="ECO:0000259" key="12">
    <source>
        <dbReference type="PROSITE" id="PS50059"/>
    </source>
</evidence>
<dbReference type="PROSITE" id="PS00018">
    <property type="entry name" value="EF_HAND_1"/>
    <property type="match status" value="2"/>
</dbReference>
<dbReference type="SUPFAM" id="SSF47473">
    <property type="entry name" value="EF-hand"/>
    <property type="match status" value="1"/>
</dbReference>
<dbReference type="Pfam" id="PF13499">
    <property type="entry name" value="EF-hand_7"/>
    <property type="match status" value="1"/>
</dbReference>
<dbReference type="Proteomes" id="UP001209878">
    <property type="component" value="Unassembled WGS sequence"/>
</dbReference>
<dbReference type="Gene3D" id="3.10.50.40">
    <property type="match status" value="1"/>
</dbReference>
<evidence type="ECO:0000256" key="5">
    <source>
        <dbReference type="ARBA" id="ARBA00022824"/>
    </source>
</evidence>
<evidence type="ECO:0000259" key="13">
    <source>
        <dbReference type="PROSITE" id="PS50222"/>
    </source>
</evidence>
<dbReference type="FunFam" id="3.10.50.40:FF:000006">
    <property type="entry name" value="Peptidyl-prolyl cis-trans isomerase"/>
    <property type="match status" value="1"/>
</dbReference>